<dbReference type="Gene3D" id="1.10.10.60">
    <property type="entry name" value="Homeodomain-like"/>
    <property type="match status" value="1"/>
</dbReference>
<feature type="transmembrane region" description="Helical" evidence="4">
    <location>
        <begin position="65"/>
        <end position="87"/>
    </location>
</feature>
<dbReference type="RefSeq" id="WP_046147313.1">
    <property type="nucleotide sequence ID" value="NZ_KQ033913.1"/>
</dbReference>
<comment type="caution">
    <text evidence="6">The sequence shown here is derived from an EMBL/GenBank/DDBJ whole genome shotgun (WGS) entry which is preliminary data.</text>
</comment>
<dbReference type="STRING" id="927665.HMPREF1535_04187"/>
<dbReference type="Proteomes" id="UP000033047">
    <property type="component" value="Unassembled WGS sequence"/>
</dbReference>
<keyword evidence="4" id="KW-1133">Transmembrane helix</keyword>
<protein>
    <recommendedName>
        <fullName evidence="5">HTH araC/xylS-type domain-containing protein</fullName>
    </recommendedName>
</protein>
<accession>A0A0F5ITW6</accession>
<dbReference type="SUPFAM" id="SSF46689">
    <property type="entry name" value="Homeodomain-like"/>
    <property type="match status" value="1"/>
</dbReference>
<evidence type="ECO:0000313" key="6">
    <source>
        <dbReference type="EMBL" id="KKB48958.1"/>
    </source>
</evidence>
<name>A0A0F5ITW6_9BACT</name>
<keyword evidence="1" id="KW-0805">Transcription regulation</keyword>
<keyword evidence="4" id="KW-0812">Transmembrane</keyword>
<proteinExistence type="predicted"/>
<evidence type="ECO:0000256" key="2">
    <source>
        <dbReference type="ARBA" id="ARBA00023125"/>
    </source>
</evidence>
<dbReference type="Pfam" id="PF12833">
    <property type="entry name" value="HTH_18"/>
    <property type="match status" value="1"/>
</dbReference>
<dbReference type="SMART" id="SM00342">
    <property type="entry name" value="HTH_ARAC"/>
    <property type="match status" value="1"/>
</dbReference>
<reference evidence="6 7" key="1">
    <citation type="submission" date="2013-04" db="EMBL/GenBank/DDBJ databases">
        <title>The Genome Sequence of Parabacteroides goldsteinii DSM 19448.</title>
        <authorList>
            <consortium name="The Broad Institute Genomics Platform"/>
            <person name="Earl A."/>
            <person name="Ward D."/>
            <person name="Feldgarden M."/>
            <person name="Gevers D."/>
            <person name="Martens E."/>
            <person name="Sakamoto M."/>
            <person name="Benno Y."/>
            <person name="Song Y."/>
            <person name="Liu C."/>
            <person name="Lee J."/>
            <person name="Bolanos M."/>
            <person name="Vaisanen M.L."/>
            <person name="Finegold S.M."/>
            <person name="Walker B."/>
            <person name="Young S."/>
            <person name="Zeng Q."/>
            <person name="Gargeya S."/>
            <person name="Fitzgerald M."/>
            <person name="Haas B."/>
            <person name="Abouelleil A."/>
            <person name="Allen A.W."/>
            <person name="Alvarado L."/>
            <person name="Arachchi H.M."/>
            <person name="Berlin A.M."/>
            <person name="Chapman S.B."/>
            <person name="Gainer-Dewar J."/>
            <person name="Goldberg J."/>
            <person name="Griggs A."/>
            <person name="Gujja S."/>
            <person name="Hansen M."/>
            <person name="Howarth C."/>
            <person name="Imamovic A."/>
            <person name="Ireland A."/>
            <person name="Larimer J."/>
            <person name="McCowan C."/>
            <person name="Murphy C."/>
            <person name="Pearson M."/>
            <person name="Poon T.W."/>
            <person name="Priest M."/>
            <person name="Roberts A."/>
            <person name="Saif S."/>
            <person name="Shea T."/>
            <person name="Sisk P."/>
            <person name="Sykes S."/>
            <person name="Wortman J."/>
            <person name="Nusbaum C."/>
            <person name="Birren B."/>
        </authorList>
    </citation>
    <scope>NUCLEOTIDE SEQUENCE [LARGE SCALE GENOMIC DNA]</scope>
    <source>
        <strain evidence="6 7">DSM 19448</strain>
    </source>
</reference>
<feature type="transmembrane region" description="Helical" evidence="4">
    <location>
        <begin position="99"/>
        <end position="120"/>
    </location>
</feature>
<evidence type="ECO:0000256" key="1">
    <source>
        <dbReference type="ARBA" id="ARBA00023015"/>
    </source>
</evidence>
<sequence>MGYTEFILTINSSCITILIILAIILLVATRFRGENGYAAAIIVLPNVPVYIYNMSRMLGWHEITLFMFPISYSVNTMLMPLLWLFTLRNFDTDFRFRPIQLLHFIPAAVSVIIVLSLSTQERMDNIIYEMSGDDMWVGDLNTLIILFQMFLYFAAIFRYLHKKRHYIKENWSDAEYLQKEWIPKLMYLFAALFVIVMTCYVIWPRTDAWLIQILNVIAMSYLTYNSIAHPAVLSTTEEVSATENNSENTPSPILDEIQMQEICKRVTEYLETSQAFLRNDLSLAMLSKETGIPQKMLSRAVNSYMKCNFFELINAMRVEKARQLLLSPETSGYTIDSIYEECGFRSRSTFFLAFKKAEGKSPAQWLKSQKNETF</sequence>
<keyword evidence="3" id="KW-0804">Transcription</keyword>
<evidence type="ECO:0000313" key="7">
    <source>
        <dbReference type="Proteomes" id="UP000033047"/>
    </source>
</evidence>
<evidence type="ECO:0000259" key="5">
    <source>
        <dbReference type="PROSITE" id="PS01124"/>
    </source>
</evidence>
<dbReference type="InterPro" id="IPR018060">
    <property type="entry name" value="HTH_AraC"/>
</dbReference>
<dbReference type="InterPro" id="IPR009057">
    <property type="entry name" value="Homeodomain-like_sf"/>
</dbReference>
<keyword evidence="4" id="KW-0472">Membrane</keyword>
<feature type="transmembrane region" description="Helical" evidence="4">
    <location>
        <begin position="6"/>
        <end position="28"/>
    </location>
</feature>
<organism evidence="6 7">
    <name type="scientific">Parabacteroides goldsteinii DSM 19448 = WAL 12034</name>
    <dbReference type="NCBI Taxonomy" id="927665"/>
    <lineage>
        <taxon>Bacteria</taxon>
        <taxon>Pseudomonadati</taxon>
        <taxon>Bacteroidota</taxon>
        <taxon>Bacteroidia</taxon>
        <taxon>Bacteroidales</taxon>
        <taxon>Tannerellaceae</taxon>
        <taxon>Parabacteroides</taxon>
    </lineage>
</organism>
<feature type="transmembrane region" description="Helical" evidence="4">
    <location>
        <begin position="140"/>
        <end position="160"/>
    </location>
</feature>
<keyword evidence="2" id="KW-0238">DNA-binding</keyword>
<feature type="transmembrane region" description="Helical" evidence="4">
    <location>
        <begin position="181"/>
        <end position="203"/>
    </location>
</feature>
<dbReference type="AlphaFoldDB" id="A0A0F5ITW6"/>
<dbReference type="PANTHER" id="PTHR43280:SF2">
    <property type="entry name" value="HTH-TYPE TRANSCRIPTIONAL REGULATOR EXSA"/>
    <property type="match status" value="1"/>
</dbReference>
<dbReference type="PATRIC" id="fig|927665.4.peg.4301"/>
<dbReference type="GeneID" id="69980799"/>
<dbReference type="PANTHER" id="PTHR43280">
    <property type="entry name" value="ARAC-FAMILY TRANSCRIPTIONAL REGULATOR"/>
    <property type="match status" value="1"/>
</dbReference>
<feature type="domain" description="HTH araC/xylS-type" evidence="5">
    <location>
        <begin position="264"/>
        <end position="368"/>
    </location>
</feature>
<dbReference type="PROSITE" id="PS01124">
    <property type="entry name" value="HTH_ARAC_FAMILY_2"/>
    <property type="match status" value="1"/>
</dbReference>
<evidence type="ECO:0000256" key="4">
    <source>
        <dbReference type="SAM" id="Phobius"/>
    </source>
</evidence>
<dbReference type="HOGENOM" id="CLU_041408_4_2_10"/>
<dbReference type="GO" id="GO:0043565">
    <property type="term" value="F:sequence-specific DNA binding"/>
    <property type="evidence" value="ECO:0007669"/>
    <property type="project" value="InterPro"/>
</dbReference>
<dbReference type="EMBL" id="AQHV01000021">
    <property type="protein sequence ID" value="KKB48958.1"/>
    <property type="molecule type" value="Genomic_DNA"/>
</dbReference>
<dbReference type="GO" id="GO:0003700">
    <property type="term" value="F:DNA-binding transcription factor activity"/>
    <property type="evidence" value="ECO:0007669"/>
    <property type="project" value="InterPro"/>
</dbReference>
<gene>
    <name evidence="6" type="ORF">HMPREF1535_04187</name>
</gene>
<feature type="transmembrane region" description="Helical" evidence="4">
    <location>
        <begin position="35"/>
        <end position="53"/>
    </location>
</feature>
<evidence type="ECO:0000256" key="3">
    <source>
        <dbReference type="ARBA" id="ARBA00023163"/>
    </source>
</evidence>